<dbReference type="AlphaFoldDB" id="A0A5B7K0B4"/>
<reference evidence="2 3" key="1">
    <citation type="submission" date="2019-05" db="EMBL/GenBank/DDBJ databases">
        <title>Another draft genome of Portunus trituberculatus and its Hox gene families provides insights of decapod evolution.</title>
        <authorList>
            <person name="Jeong J.-H."/>
            <person name="Song I."/>
            <person name="Kim S."/>
            <person name="Choi T."/>
            <person name="Kim D."/>
            <person name="Ryu S."/>
            <person name="Kim W."/>
        </authorList>
    </citation>
    <scope>NUCLEOTIDE SEQUENCE [LARGE SCALE GENOMIC DNA]</scope>
    <source>
        <tissue evidence="2">Muscle</tissue>
    </source>
</reference>
<name>A0A5B7K0B4_PORTR</name>
<dbReference type="EMBL" id="VSRR010114922">
    <property type="protein sequence ID" value="MPC98628.1"/>
    <property type="molecule type" value="Genomic_DNA"/>
</dbReference>
<proteinExistence type="predicted"/>
<dbReference type="Proteomes" id="UP000324222">
    <property type="component" value="Unassembled WGS sequence"/>
</dbReference>
<sequence>MAARQADTRPLSSPGAPRSHPFNLLTAPPANTLRQDAPIPLCLNIQHYLQGWKAEEVPQAATPRGNSLHGTPWRSTAREALFYPGQI</sequence>
<comment type="caution">
    <text evidence="2">The sequence shown here is derived from an EMBL/GenBank/DDBJ whole genome shotgun (WGS) entry which is preliminary data.</text>
</comment>
<feature type="region of interest" description="Disordered" evidence="1">
    <location>
        <begin position="1"/>
        <end position="29"/>
    </location>
</feature>
<evidence type="ECO:0000256" key="1">
    <source>
        <dbReference type="SAM" id="MobiDB-lite"/>
    </source>
</evidence>
<protein>
    <submittedName>
        <fullName evidence="2">Uncharacterized protein</fullName>
    </submittedName>
</protein>
<accession>A0A5B7K0B4</accession>
<gene>
    <name evidence="2" type="ORF">E2C01_094003</name>
</gene>
<organism evidence="2 3">
    <name type="scientific">Portunus trituberculatus</name>
    <name type="common">Swimming crab</name>
    <name type="synonym">Neptunus trituberculatus</name>
    <dbReference type="NCBI Taxonomy" id="210409"/>
    <lineage>
        <taxon>Eukaryota</taxon>
        <taxon>Metazoa</taxon>
        <taxon>Ecdysozoa</taxon>
        <taxon>Arthropoda</taxon>
        <taxon>Crustacea</taxon>
        <taxon>Multicrustacea</taxon>
        <taxon>Malacostraca</taxon>
        <taxon>Eumalacostraca</taxon>
        <taxon>Eucarida</taxon>
        <taxon>Decapoda</taxon>
        <taxon>Pleocyemata</taxon>
        <taxon>Brachyura</taxon>
        <taxon>Eubrachyura</taxon>
        <taxon>Portunoidea</taxon>
        <taxon>Portunidae</taxon>
        <taxon>Portuninae</taxon>
        <taxon>Portunus</taxon>
    </lineage>
</organism>
<evidence type="ECO:0000313" key="2">
    <source>
        <dbReference type="EMBL" id="MPC98628.1"/>
    </source>
</evidence>
<evidence type="ECO:0000313" key="3">
    <source>
        <dbReference type="Proteomes" id="UP000324222"/>
    </source>
</evidence>
<keyword evidence="3" id="KW-1185">Reference proteome</keyword>